<dbReference type="SUPFAM" id="SSF52540">
    <property type="entry name" value="P-loop containing nucleoside triphosphate hydrolases"/>
    <property type="match status" value="1"/>
</dbReference>
<dbReference type="InterPro" id="IPR027417">
    <property type="entry name" value="P-loop_NTPase"/>
</dbReference>
<evidence type="ECO:0000256" key="1">
    <source>
        <dbReference type="ARBA" id="ARBA00006930"/>
    </source>
</evidence>
<dbReference type="Pfam" id="PF13476">
    <property type="entry name" value="AAA_23"/>
    <property type="match status" value="1"/>
</dbReference>
<dbReference type="EMBL" id="VOGX01000018">
    <property type="protein sequence ID" value="TWV26181.1"/>
    <property type="molecule type" value="Genomic_DNA"/>
</dbReference>
<feature type="region of interest" description="Disordered" evidence="4">
    <location>
        <begin position="53"/>
        <end position="83"/>
    </location>
</feature>
<organism evidence="6 7">
    <name type="scientific">Streptomyces albidoflavus</name>
    <dbReference type="NCBI Taxonomy" id="1886"/>
    <lineage>
        <taxon>Bacteria</taxon>
        <taxon>Bacillati</taxon>
        <taxon>Actinomycetota</taxon>
        <taxon>Actinomycetes</taxon>
        <taxon>Kitasatosporales</taxon>
        <taxon>Streptomycetaceae</taxon>
        <taxon>Streptomyces</taxon>
        <taxon>Streptomyces albidoflavus group</taxon>
    </lineage>
</organism>
<evidence type="ECO:0000259" key="5">
    <source>
        <dbReference type="Pfam" id="PF13476"/>
    </source>
</evidence>
<evidence type="ECO:0000256" key="3">
    <source>
        <dbReference type="ARBA" id="ARBA00013368"/>
    </source>
</evidence>
<evidence type="ECO:0000256" key="4">
    <source>
        <dbReference type="SAM" id="MobiDB-lite"/>
    </source>
</evidence>
<evidence type="ECO:0000313" key="6">
    <source>
        <dbReference type="EMBL" id="TWV26181.1"/>
    </source>
</evidence>
<comment type="similarity">
    <text evidence="1">Belongs to the SMC family. SbcC subfamily.</text>
</comment>
<feature type="compositionally biased region" description="Pro residues" evidence="4">
    <location>
        <begin position="61"/>
        <end position="79"/>
    </location>
</feature>
<dbReference type="InterPro" id="IPR038729">
    <property type="entry name" value="Rad50/SbcC_AAA"/>
</dbReference>
<comment type="subunit">
    <text evidence="2">Heterodimer of SbcC and SbcD.</text>
</comment>
<dbReference type="PANTHER" id="PTHR32114">
    <property type="entry name" value="ABC TRANSPORTER ABCH.3"/>
    <property type="match status" value="1"/>
</dbReference>
<dbReference type="Proteomes" id="UP000318052">
    <property type="component" value="Unassembled WGS sequence"/>
</dbReference>
<dbReference type="Gene3D" id="3.40.50.300">
    <property type="entry name" value="P-loop containing nucleotide triphosphate hydrolases"/>
    <property type="match status" value="2"/>
</dbReference>
<evidence type="ECO:0000313" key="7">
    <source>
        <dbReference type="Proteomes" id="UP000318052"/>
    </source>
</evidence>
<accession>A0ABY3H2S8</accession>
<protein>
    <recommendedName>
        <fullName evidence="3">Nuclease SbcCD subunit C</fullName>
    </recommendedName>
</protein>
<keyword evidence="7" id="KW-1185">Reference proteome</keyword>
<evidence type="ECO:0000256" key="2">
    <source>
        <dbReference type="ARBA" id="ARBA00011322"/>
    </source>
</evidence>
<proteinExistence type="inferred from homology"/>
<reference evidence="7" key="1">
    <citation type="journal article" date="2019" name="Microbiol. Resour. Announc.">
        <title>Draft Genomic Sequences of Streptomyces misionensis and Streptomyces albidoflavus, bacteria applied for phytopathogen biocontrol.</title>
        <authorList>
            <person name="Pylro V."/>
            <person name="Dias A."/>
            <person name="Andreote F."/>
            <person name="Varani A."/>
            <person name="Andreote C."/>
            <person name="Bernardo E."/>
            <person name="Martins T."/>
        </authorList>
    </citation>
    <scope>NUCLEOTIDE SEQUENCE [LARGE SCALE GENOMIC DNA]</scope>
    <source>
        <strain evidence="7">77</strain>
    </source>
</reference>
<dbReference type="PANTHER" id="PTHR32114:SF2">
    <property type="entry name" value="ABC TRANSPORTER ABCH.3"/>
    <property type="match status" value="1"/>
</dbReference>
<feature type="domain" description="Rad50/SbcC-type AAA" evidence="5">
    <location>
        <begin position="129"/>
        <end position="209"/>
    </location>
</feature>
<comment type="caution">
    <text evidence="6">The sequence shown here is derived from an EMBL/GenBank/DDBJ whole genome shotgun (WGS) entry which is preliminary data.</text>
</comment>
<gene>
    <name evidence="6" type="ORF">FRZ02_05635</name>
</gene>
<name>A0ABY3H2S8_9ACTN</name>
<sequence>MISMKFQRVPLLGLCGLWSSTTQVSRPRVTTLLPCVPCRSVAVGLSGRTLRSRRLHGSPVMPVPTDPGPDPSPAGPPAQDPTADTLASLIAGRLAGSDRDEDTRALLLTAFQDDGGARGRMPGAYLQSVTVSGFRGIGRTARLPLTPGPGLTLVTGRNGSGKSSFAEAVEIALTGDNARWRGRSDIWRKSWRNLHHGQEPQVAVELRLDGDPEPATVLRTWHGDDVADSTAELDRPGHDPVPLPGLGWQEDLATYRPFLPYSELGQVIGGRPSEMYDAVASILGLEQLAAADKWLRDRTREYDAPSKEVKAELPALLTLLDGTDDPRAQSAHTALSGRRPDLARAAELAAGTGPVDEALLFDLRRRSTLTGPDIEAVATAVTRLREAIASAEDLRGTSAEDALRRAELLARALAHHRAHPAVDTCPVCGGTARLDEEWARDAAEQELRLRAEAEQVLTTRSELNAAAQAVRDLAVPPPDWLPSEIAAAWDDWLRCRTVSDPAVLASAAENAARTAADAARVTRQEAAARLADQDDTWRDVARVLAAWLDKAHAAEQAAPDLARVKAAQKWLRDTHDEVRADRMRPIAEDAQRIWSNLRQQSNVALGPVRLGGSGTQRKVALDVTVDDIDAPALGVMSQGELHSLALSLFLPRTFLPENPFRFLVIDDPVQSMDPAKVDGLARVLALLAEHRQVVVFTHDTRLPQALKYLRLPATVLTVDRRERSAVRVRSGDDPVKQALYDAKALARTRNLPGDVVARVLPGLCRTALEAALLEPARRRLLGTGLPHDEIERRIAKAHKLTELASLALYGETDRVGETITDLTRAYGQQATDHIRWCNKGSHEAVPVDDAEEIIRRTADLAKAVRSL</sequence>